<dbReference type="InterPro" id="IPR011611">
    <property type="entry name" value="PfkB_dom"/>
</dbReference>
<keyword evidence="3 5" id="KW-0418">Kinase</keyword>
<dbReference type="STRING" id="474960.SAMN05216180_1478"/>
<dbReference type="Pfam" id="PF00294">
    <property type="entry name" value="PfkB"/>
    <property type="match status" value="1"/>
</dbReference>
<dbReference type="SUPFAM" id="SSF53613">
    <property type="entry name" value="Ribokinase-like"/>
    <property type="match status" value="1"/>
</dbReference>
<proteinExistence type="inferred from homology"/>
<dbReference type="NCBIfam" id="NF007321">
    <property type="entry name" value="PRK09813.1"/>
    <property type="match status" value="1"/>
</dbReference>
<evidence type="ECO:0000259" key="4">
    <source>
        <dbReference type="Pfam" id="PF00294"/>
    </source>
</evidence>
<dbReference type="Gene3D" id="3.40.1190.20">
    <property type="match status" value="1"/>
</dbReference>
<dbReference type="PROSITE" id="PS00583">
    <property type="entry name" value="PFKB_KINASES_1"/>
    <property type="match status" value="1"/>
</dbReference>
<sequence>MAKLAAVGDNCMDVYENIGKSYPGGNPVNVAVYFTRMGGQASYTGAVGTDKYGALMADAIKQKGVDTSHIKFLPGNTAITHVELIDGERVFGDYEEGVLADMVLDASDIDFLCSHEMVVTGLWGNVHNNLAEIHSRGVPVAFDAATRPDDPVVDIAISSVDYLFFASDDGDTPALRDCMQKLHARGPMLVICTLGEKGSIAYDGKIFTVGGIVPCTVVDTMGAGDSYIAGFLYGILQQKPLPECMHMGAANSSVTLGYNGAW</sequence>
<dbReference type="AlphaFoldDB" id="A0A1H8APY5"/>
<protein>
    <submittedName>
        <fullName evidence="5">Fructoselysine 6-kinase</fullName>
    </submittedName>
</protein>
<accession>A0A1H8APY5</accession>
<keyword evidence="2" id="KW-0808">Transferase</keyword>
<comment type="similarity">
    <text evidence="1">Belongs to the carbohydrate kinase PfkB family.</text>
</comment>
<keyword evidence="6" id="KW-1185">Reference proteome</keyword>
<evidence type="ECO:0000256" key="2">
    <source>
        <dbReference type="ARBA" id="ARBA00022679"/>
    </source>
</evidence>
<gene>
    <name evidence="5" type="ORF">SAMN05216180_1478</name>
</gene>
<dbReference type="GO" id="GO:0016301">
    <property type="term" value="F:kinase activity"/>
    <property type="evidence" value="ECO:0007669"/>
    <property type="project" value="UniProtKB-KW"/>
</dbReference>
<dbReference type="PANTHER" id="PTHR43085:SF41">
    <property type="entry name" value="FRUCTOSELYSINE 6-KINASE"/>
    <property type="match status" value="1"/>
</dbReference>
<evidence type="ECO:0000313" key="5">
    <source>
        <dbReference type="EMBL" id="SEM72775.1"/>
    </source>
</evidence>
<dbReference type="PROSITE" id="PS00584">
    <property type="entry name" value="PFKB_KINASES_2"/>
    <property type="match status" value="1"/>
</dbReference>
<reference evidence="5 6" key="1">
    <citation type="submission" date="2016-10" db="EMBL/GenBank/DDBJ databases">
        <authorList>
            <person name="de Groot N.N."/>
        </authorList>
    </citation>
    <scope>NUCLEOTIDE SEQUENCE [LARGE SCALE GENOMIC DNA]</scope>
    <source>
        <strain evidence="5 6">CGMCC 1.5070</strain>
    </source>
</reference>
<dbReference type="InterPro" id="IPR050306">
    <property type="entry name" value="PfkB_Carbo_kinase"/>
</dbReference>
<dbReference type="InterPro" id="IPR002173">
    <property type="entry name" value="Carboh/pur_kinase_PfkB_CS"/>
</dbReference>
<dbReference type="RefSeq" id="WP_092753140.1">
    <property type="nucleotide sequence ID" value="NZ_FOCG01000001.1"/>
</dbReference>
<dbReference type="EMBL" id="FOCG01000001">
    <property type="protein sequence ID" value="SEM72775.1"/>
    <property type="molecule type" value="Genomic_DNA"/>
</dbReference>
<dbReference type="OrthoDB" id="9775849at2"/>
<dbReference type="Proteomes" id="UP000199158">
    <property type="component" value="Unassembled WGS sequence"/>
</dbReference>
<dbReference type="PANTHER" id="PTHR43085">
    <property type="entry name" value="HEXOKINASE FAMILY MEMBER"/>
    <property type="match status" value="1"/>
</dbReference>
<feature type="domain" description="Carbohydrate kinase PfkB" evidence="4">
    <location>
        <begin position="20"/>
        <end position="261"/>
    </location>
</feature>
<organism evidence="5 6">
    <name type="scientific">Hydrogenoanaerobacterium saccharovorans</name>
    <dbReference type="NCBI Taxonomy" id="474960"/>
    <lineage>
        <taxon>Bacteria</taxon>
        <taxon>Bacillati</taxon>
        <taxon>Bacillota</taxon>
        <taxon>Clostridia</taxon>
        <taxon>Eubacteriales</taxon>
        <taxon>Oscillospiraceae</taxon>
        <taxon>Hydrogenoanaerobacterium</taxon>
    </lineage>
</organism>
<dbReference type="InterPro" id="IPR029056">
    <property type="entry name" value="Ribokinase-like"/>
</dbReference>
<evidence type="ECO:0000256" key="3">
    <source>
        <dbReference type="ARBA" id="ARBA00022777"/>
    </source>
</evidence>
<name>A0A1H8APY5_9FIRM</name>
<evidence type="ECO:0000313" key="6">
    <source>
        <dbReference type="Proteomes" id="UP000199158"/>
    </source>
</evidence>
<evidence type="ECO:0000256" key="1">
    <source>
        <dbReference type="ARBA" id="ARBA00010688"/>
    </source>
</evidence>